<dbReference type="RefSeq" id="WP_349164879.1">
    <property type="nucleotide sequence ID" value="NZ_JBBMFE010000011.1"/>
</dbReference>
<comment type="caution">
    <text evidence="3">The sequence shown here is derived from an EMBL/GenBank/DDBJ whole genome shotgun (WGS) entry which is preliminary data.</text>
</comment>
<sequence length="265" mass="30320">MSEEKFREWISSEFEKEAEELEKRLQEHEAADPELAALEMPEDSFDDLMRRIKAEEENKNISKNENGPAKKPFRIRKRTLLAVAAAAILVAAMGAGVTGAKLFVPKVENRSEDGDFNTTIINGETKEDRDISEEEAYQEIEDKIGIQALRLNDKPQDMILKKVYIDEAMGEAQMEFRYADKAFIIYENKQNENSVFDKTIDGEVVDTMDMFYLNKAVDIIQVDKGNGSDSYTVQFQQGNAYYTVTSDFELEDFEQIIMGIIFENV</sequence>
<dbReference type="Proteomes" id="UP001438008">
    <property type="component" value="Unassembled WGS sequence"/>
</dbReference>
<name>A0ABV1FJ55_9FIRM</name>
<keyword evidence="4" id="KW-1185">Reference proteome</keyword>
<protein>
    <recommendedName>
        <fullName evidence="5">DUF4367 domain-containing protein</fullName>
    </recommendedName>
</protein>
<proteinExistence type="predicted"/>
<gene>
    <name evidence="3" type="ORF">WMO29_11495</name>
</gene>
<evidence type="ECO:0000313" key="4">
    <source>
        <dbReference type="Proteomes" id="UP001438008"/>
    </source>
</evidence>
<feature type="transmembrane region" description="Helical" evidence="2">
    <location>
        <begin position="80"/>
        <end position="104"/>
    </location>
</feature>
<keyword evidence="2" id="KW-0472">Membrane</keyword>
<reference evidence="3 4" key="1">
    <citation type="submission" date="2024-03" db="EMBL/GenBank/DDBJ databases">
        <title>Human intestinal bacterial collection.</title>
        <authorList>
            <person name="Pauvert C."/>
            <person name="Hitch T.C.A."/>
            <person name="Clavel T."/>
        </authorList>
    </citation>
    <scope>NUCLEOTIDE SEQUENCE [LARGE SCALE GENOMIC DNA]</scope>
    <source>
        <strain evidence="3 4">CLA-AA-H132</strain>
    </source>
</reference>
<evidence type="ECO:0000256" key="2">
    <source>
        <dbReference type="SAM" id="Phobius"/>
    </source>
</evidence>
<keyword evidence="2" id="KW-1133">Transmembrane helix</keyword>
<keyword evidence="2" id="KW-0812">Transmembrane</keyword>
<dbReference type="EMBL" id="JBBMFE010000011">
    <property type="protein sequence ID" value="MEQ2473103.1"/>
    <property type="molecule type" value="Genomic_DNA"/>
</dbReference>
<feature type="region of interest" description="Disordered" evidence="1">
    <location>
        <begin position="20"/>
        <end position="42"/>
    </location>
</feature>
<organism evidence="3 4">
    <name type="scientific">Laedolimicola intestinihominis</name>
    <dbReference type="NCBI Taxonomy" id="3133166"/>
    <lineage>
        <taxon>Bacteria</taxon>
        <taxon>Bacillati</taxon>
        <taxon>Bacillota</taxon>
        <taxon>Clostridia</taxon>
        <taxon>Lachnospirales</taxon>
        <taxon>Lachnospiraceae</taxon>
        <taxon>Laedolimicola</taxon>
    </lineage>
</organism>
<evidence type="ECO:0000256" key="1">
    <source>
        <dbReference type="SAM" id="MobiDB-lite"/>
    </source>
</evidence>
<evidence type="ECO:0000313" key="3">
    <source>
        <dbReference type="EMBL" id="MEQ2473103.1"/>
    </source>
</evidence>
<evidence type="ECO:0008006" key="5">
    <source>
        <dbReference type="Google" id="ProtNLM"/>
    </source>
</evidence>
<accession>A0ABV1FJ55</accession>
<feature type="compositionally biased region" description="Basic and acidic residues" evidence="1">
    <location>
        <begin position="20"/>
        <end position="31"/>
    </location>
</feature>